<proteinExistence type="predicted"/>
<dbReference type="PANTHER" id="PTHR45932:SF17">
    <property type="entry name" value="CELLULAR RETINALDEHYDE-BINDING_TRIPLE FUNCTION DOMAIN-CONTAINING PROTEIN"/>
    <property type="match status" value="1"/>
</dbReference>
<dbReference type="Pfam" id="PF00650">
    <property type="entry name" value="CRAL_TRIO"/>
    <property type="match status" value="1"/>
</dbReference>
<dbReference type="Gene3D" id="3.40.525.10">
    <property type="entry name" value="CRAL-TRIO lipid binding domain"/>
    <property type="match status" value="1"/>
</dbReference>
<dbReference type="GO" id="GO:0008289">
    <property type="term" value="F:lipid binding"/>
    <property type="evidence" value="ECO:0007669"/>
    <property type="project" value="InterPro"/>
</dbReference>
<dbReference type="InterPro" id="IPR036273">
    <property type="entry name" value="CRAL/TRIO_N_dom_sf"/>
</dbReference>
<accession>A0AAV6XR84</accession>
<dbReference type="SUPFAM" id="SSF46938">
    <property type="entry name" value="CRAL/TRIO N-terminal domain"/>
    <property type="match status" value="1"/>
</dbReference>
<evidence type="ECO:0000256" key="3">
    <source>
        <dbReference type="ARBA" id="ARBA00023136"/>
    </source>
</evidence>
<dbReference type="InterPro" id="IPR036865">
    <property type="entry name" value="CRAL-TRIO_dom_sf"/>
</dbReference>
<dbReference type="Pfam" id="PF25099">
    <property type="entry name" value="GOLD_PATL1_C"/>
    <property type="match status" value="1"/>
</dbReference>
<dbReference type="Pfam" id="PF08381">
    <property type="entry name" value="BRX"/>
    <property type="match status" value="1"/>
</dbReference>
<keyword evidence="2" id="KW-0813">Transport</keyword>
<dbReference type="SMART" id="SM01100">
    <property type="entry name" value="CRAL_TRIO_N"/>
    <property type="match status" value="1"/>
</dbReference>
<dbReference type="Pfam" id="PF03765">
    <property type="entry name" value="CRAL_TRIO_N"/>
    <property type="match status" value="1"/>
</dbReference>
<evidence type="ECO:0000313" key="8">
    <source>
        <dbReference type="Proteomes" id="UP000826271"/>
    </source>
</evidence>
<dbReference type="InterPro" id="IPR056794">
    <property type="entry name" value="PATL1-6_C_GOLD"/>
</dbReference>
<dbReference type="SUPFAM" id="SSF52087">
    <property type="entry name" value="CRAL/TRIO domain"/>
    <property type="match status" value="1"/>
</dbReference>
<evidence type="ECO:0000256" key="1">
    <source>
        <dbReference type="ARBA" id="ARBA00004370"/>
    </source>
</evidence>
<feature type="region of interest" description="Disordered" evidence="4">
    <location>
        <begin position="151"/>
        <end position="195"/>
    </location>
</feature>
<gene>
    <name evidence="7" type="ORF">BUALT_Bualt04G0065200</name>
</gene>
<dbReference type="GO" id="GO:0016020">
    <property type="term" value="C:membrane"/>
    <property type="evidence" value="ECO:0007669"/>
    <property type="project" value="UniProtKB-SubCell"/>
</dbReference>
<feature type="domain" description="BRX" evidence="6">
    <location>
        <begin position="69"/>
        <end position="124"/>
    </location>
</feature>
<evidence type="ECO:0000259" key="5">
    <source>
        <dbReference type="PROSITE" id="PS50191"/>
    </source>
</evidence>
<dbReference type="EMBL" id="WHWC01000004">
    <property type="protein sequence ID" value="KAG8383930.1"/>
    <property type="molecule type" value="Genomic_DNA"/>
</dbReference>
<name>A0AAV6XR84_9LAMI</name>
<dbReference type="PROSITE" id="PS50191">
    <property type="entry name" value="CRAL_TRIO"/>
    <property type="match status" value="1"/>
</dbReference>
<dbReference type="AlphaFoldDB" id="A0AAV6XR84"/>
<dbReference type="InterPro" id="IPR013591">
    <property type="entry name" value="Brevis_radix_dom"/>
</dbReference>
<comment type="caution">
    <text evidence="7">The sequence shown here is derived from an EMBL/GenBank/DDBJ whole genome shotgun (WGS) entry which is preliminary data.</text>
</comment>
<dbReference type="CDD" id="cd00170">
    <property type="entry name" value="SEC14"/>
    <property type="match status" value="1"/>
</dbReference>
<dbReference type="Proteomes" id="UP000826271">
    <property type="component" value="Unassembled WGS sequence"/>
</dbReference>
<dbReference type="InterPro" id="IPR044834">
    <property type="entry name" value="PATL"/>
</dbReference>
<dbReference type="InterPro" id="IPR011074">
    <property type="entry name" value="CRAL/TRIO_N_dom"/>
</dbReference>
<comment type="subcellular location">
    <subcellularLocation>
        <location evidence="1">Membrane</location>
    </subcellularLocation>
</comment>
<reference evidence="7" key="1">
    <citation type="submission" date="2019-10" db="EMBL/GenBank/DDBJ databases">
        <authorList>
            <person name="Zhang R."/>
            <person name="Pan Y."/>
            <person name="Wang J."/>
            <person name="Ma R."/>
            <person name="Yu S."/>
        </authorList>
    </citation>
    <scope>NUCLEOTIDE SEQUENCE</scope>
    <source>
        <strain evidence="7">LA-IB0</strain>
        <tissue evidence="7">Leaf</tissue>
    </source>
</reference>
<sequence>MSRNYDNWERLVAAVLRREELWQLFHEHSRSPSICSVSSDFSSSWSSPLDENLTSRHSEASGDASHIWAVWEKAYKPGVHITLVALPDGTRFVKRVRFSRMGLEDHQVEFWWVKNREKVYRRYNAWGGHPQIRRASVVVFGLSPLIDHPLSLRPEEGSMQENSDPSSSDEPVEAEASQTTKNEEESTEAEEDVTRASDIPEYEKIALEQLKQLIQEALDNHEFGSSSSAQEEKLQERTVVVDAKASEEVFIWGIKLLEDDKTDVVLLKFLRARDFLVEDAFTMIKKTILWRKEFGIDEFVDEDFGSELEGVVFMYGHSKEGHPVCYSRYEEFRNEEFYQKIFSNEENRQKLLRWRIQFLEKSVRKLDFSPGGVSTIFQVNDLKNFPGAGKLEFREDTNKALKLLQDNYPEFVAKQVFINVPWWYLAFYKMTSPLLTQRTKSKFVFAGPSVAMATLFKYISAEQIPVQYGGLSKDGDIGTTDNITELVMKPSGKQIAEFNVTERCVVSWEVSVVGWEVRYGAEFIPIAEDERAVVIEKTRRIGSTDEEQVISGSFTAYDPGKVVVTISNLSS</sequence>
<evidence type="ECO:0000313" key="7">
    <source>
        <dbReference type="EMBL" id="KAG8383930.1"/>
    </source>
</evidence>
<dbReference type="InterPro" id="IPR001251">
    <property type="entry name" value="CRAL-TRIO_dom"/>
</dbReference>
<feature type="domain" description="CRAL-TRIO" evidence="5">
    <location>
        <begin position="301"/>
        <end position="476"/>
    </location>
</feature>
<dbReference type="PANTHER" id="PTHR45932">
    <property type="entry name" value="PATELLIN-1"/>
    <property type="match status" value="1"/>
</dbReference>
<evidence type="ECO:0000256" key="2">
    <source>
        <dbReference type="ARBA" id="ARBA00022448"/>
    </source>
</evidence>
<dbReference type="SMART" id="SM00516">
    <property type="entry name" value="SEC14"/>
    <property type="match status" value="1"/>
</dbReference>
<dbReference type="PROSITE" id="PS51514">
    <property type="entry name" value="BRX"/>
    <property type="match status" value="1"/>
</dbReference>
<keyword evidence="3" id="KW-0472">Membrane</keyword>
<organism evidence="7 8">
    <name type="scientific">Buddleja alternifolia</name>
    <dbReference type="NCBI Taxonomy" id="168488"/>
    <lineage>
        <taxon>Eukaryota</taxon>
        <taxon>Viridiplantae</taxon>
        <taxon>Streptophyta</taxon>
        <taxon>Embryophyta</taxon>
        <taxon>Tracheophyta</taxon>
        <taxon>Spermatophyta</taxon>
        <taxon>Magnoliopsida</taxon>
        <taxon>eudicotyledons</taxon>
        <taxon>Gunneridae</taxon>
        <taxon>Pentapetalae</taxon>
        <taxon>asterids</taxon>
        <taxon>lamiids</taxon>
        <taxon>Lamiales</taxon>
        <taxon>Scrophulariaceae</taxon>
        <taxon>Buddlejeae</taxon>
        <taxon>Buddleja</taxon>
    </lineage>
</organism>
<evidence type="ECO:0000259" key="6">
    <source>
        <dbReference type="PROSITE" id="PS51514"/>
    </source>
</evidence>
<feature type="compositionally biased region" description="Polar residues" evidence="4">
    <location>
        <begin position="159"/>
        <end position="169"/>
    </location>
</feature>
<evidence type="ECO:0000256" key="4">
    <source>
        <dbReference type="SAM" id="MobiDB-lite"/>
    </source>
</evidence>
<protein>
    <submittedName>
        <fullName evidence="7">Uncharacterized protein</fullName>
    </submittedName>
</protein>
<keyword evidence="8" id="KW-1185">Reference proteome</keyword>